<reference evidence="1" key="1">
    <citation type="submission" date="2011-11" db="EMBL/GenBank/DDBJ databases">
        <title>Complete genome sequence of Candidatus Mycoplasma haemominutum.</title>
        <authorList>
            <person name="Barker E.N."/>
            <person name="Darby A.C."/>
            <person name="Helps C.R."/>
            <person name="Peters I.R."/>
            <person name="Hughes M.A."/>
            <person name="Radford A.D."/>
            <person name="Novacco M."/>
            <person name="Boretti F."/>
            <person name="Hofmann-Lehmann R."/>
            <person name="Tasker S."/>
        </authorList>
    </citation>
    <scope>NUCLEOTIDE SEQUENCE</scope>
    <source>
        <strain evidence="1">Birmingham 1</strain>
    </source>
</reference>
<dbReference type="HOGENOM" id="CLU_1239060_0_0_14"/>
<name>G8C387_9MOLU</name>
<organism evidence="1">
    <name type="scientific">Candidatus Mycoplasma haematominutum 'Birmingham 1'</name>
    <dbReference type="NCBI Taxonomy" id="1116213"/>
    <lineage>
        <taxon>Bacteria</taxon>
        <taxon>Bacillati</taxon>
        <taxon>Mycoplasmatota</taxon>
        <taxon>Mollicutes</taxon>
        <taxon>Mycoplasmataceae</taxon>
        <taxon>Mycoplasma</taxon>
    </lineage>
</organism>
<proteinExistence type="predicted"/>
<sequence length="244" mass="29893">MERNVGGSRPLSPRRIKKDFFRLKLEENNLYQNLLCCFEQNYPARNRIFKKYSEKILTVSLFLFTTSSFLYKNRKKNMGELSNFHWRNHIQKFPRRSMLDFVNCSLLYMIEYNHFLEVDKKEIKSYLPKELPSFERAYYWTVLKKYSSNNRRENLIGLPFDKYIELISLSLRLFELIRYEIPKNYSKVIELIELSDNWKKKVTEIFNYSAEYIAFLYFINIRKRGGFFQSKWIRFLWIISLIFK</sequence>
<dbReference type="AlphaFoldDB" id="G8C387"/>
<protein>
    <submittedName>
        <fullName evidence="1">Uncharacterized protein</fullName>
    </submittedName>
</protein>
<reference evidence="1" key="2">
    <citation type="submission" date="2011-11" db="EMBL/GenBank/DDBJ databases">
        <authorList>
            <person name="Barker E."/>
        </authorList>
    </citation>
    <scope>NUCLEOTIDE SEQUENCE</scope>
    <source>
        <strain evidence="1">Birmingham 1</strain>
    </source>
</reference>
<dbReference type="RefSeq" id="WP_015511650.1">
    <property type="nucleotide sequence ID" value="NC_021007.1"/>
</dbReference>
<dbReference type="OrthoDB" id="396455at2"/>
<evidence type="ECO:0000313" key="1">
    <source>
        <dbReference type="EMBL" id="CCE66785.1"/>
    </source>
</evidence>
<dbReference type="EMBL" id="HE613254">
    <property type="protein sequence ID" value="CCE66785.1"/>
    <property type="molecule type" value="Genomic_DNA"/>
</dbReference>
<dbReference type="PATRIC" id="fig|1116213.3.peg.282"/>
<gene>
    <name evidence="1" type="ORF">MHM_02670</name>
</gene>
<accession>G8C387</accession>
<dbReference type="KEGG" id="mhb:MHM_02670"/>